<evidence type="ECO:0000256" key="3">
    <source>
        <dbReference type="ARBA" id="ARBA00004771"/>
    </source>
</evidence>
<evidence type="ECO:0000256" key="7">
    <source>
        <dbReference type="ARBA" id="ARBA00023315"/>
    </source>
</evidence>
<accession>A0A8B7C4U5</accession>
<dbReference type="UniPathway" id="UPA00282"/>
<evidence type="ECO:0000256" key="4">
    <source>
        <dbReference type="ARBA" id="ARBA00005189"/>
    </source>
</evidence>
<comment type="subcellular location">
    <subcellularLocation>
        <location evidence="1">Cell membrane</location>
        <topology evidence="1">Single-pass membrane protein</topology>
    </subcellularLocation>
    <subcellularLocation>
        <location evidence="2">Endoplasmic reticulum membrane</location>
    </subcellularLocation>
</comment>
<dbReference type="GO" id="GO:0019432">
    <property type="term" value="P:triglyceride biosynthetic process"/>
    <property type="evidence" value="ECO:0007669"/>
    <property type="project" value="UniProtKB-UniPathway"/>
</dbReference>
<comment type="pathway">
    <text evidence="4">Lipid metabolism.</text>
</comment>
<dbReference type="InterPro" id="IPR004255">
    <property type="entry name" value="O-acyltransferase_WSD1_N"/>
</dbReference>
<keyword evidence="13" id="KW-1185">Reference proteome</keyword>
<dbReference type="Proteomes" id="UP000228380">
    <property type="component" value="Chromosome 8"/>
</dbReference>
<evidence type="ECO:0000256" key="8">
    <source>
        <dbReference type="ARBA" id="ARBA00024360"/>
    </source>
</evidence>
<keyword evidence="5" id="KW-0808">Transferase</keyword>
<dbReference type="InterPro" id="IPR045034">
    <property type="entry name" value="O-acyltransferase_WSD1-like"/>
</dbReference>
<reference evidence="13" key="1">
    <citation type="journal article" date="2019" name="Nat. Commun.">
        <title>Genome-wide association mapping of date palm fruit traits.</title>
        <authorList>
            <person name="Hazzouri K.M."/>
            <person name="Gros-Balthazard M."/>
            <person name="Flowers J.M."/>
            <person name="Copetti D."/>
            <person name="Lemansour A."/>
            <person name="Lebrun M."/>
            <person name="Masmoudi K."/>
            <person name="Ferrand S."/>
            <person name="Dhar M.I."/>
            <person name="Fresquez Z.A."/>
            <person name="Rosas U."/>
            <person name="Zhang J."/>
            <person name="Talag J."/>
            <person name="Lee S."/>
            <person name="Kudrna D."/>
            <person name="Powell R.F."/>
            <person name="Leitch I.J."/>
            <person name="Krueger R.R."/>
            <person name="Wing R.A."/>
            <person name="Amiri K.M.A."/>
            <person name="Purugganan M.D."/>
        </authorList>
    </citation>
    <scope>NUCLEOTIDE SEQUENCE [LARGE SCALE GENOMIC DNA]</scope>
    <source>
        <strain evidence="13">cv. Khalas</strain>
    </source>
</reference>
<evidence type="ECO:0000259" key="12">
    <source>
        <dbReference type="Pfam" id="PF06974"/>
    </source>
</evidence>
<dbReference type="GO" id="GO:0005789">
    <property type="term" value="C:endoplasmic reticulum membrane"/>
    <property type="evidence" value="ECO:0007669"/>
    <property type="project" value="UniProtKB-SubCell"/>
</dbReference>
<protein>
    <submittedName>
        <fullName evidence="14">O-acyltransferase WSD1-like</fullName>
    </submittedName>
</protein>
<dbReference type="GeneID" id="103708594"/>
<evidence type="ECO:0000313" key="13">
    <source>
        <dbReference type="Proteomes" id="UP000228380"/>
    </source>
</evidence>
<feature type="domain" description="O-acyltransferase WSD1-like N-terminal" evidence="11">
    <location>
        <begin position="76"/>
        <end position="264"/>
    </location>
</feature>
<evidence type="ECO:0000256" key="2">
    <source>
        <dbReference type="ARBA" id="ARBA00004586"/>
    </source>
</evidence>
<evidence type="ECO:0000256" key="9">
    <source>
        <dbReference type="ARBA" id="ARBA00047604"/>
    </source>
</evidence>
<comment type="catalytic activity">
    <reaction evidence="9">
        <text>a long chain fatty alcohol + a fatty acyl-CoA = a long-chain alcohol wax ester + CoA</text>
        <dbReference type="Rhea" id="RHEA:38443"/>
        <dbReference type="ChEBI" id="CHEBI:17135"/>
        <dbReference type="ChEBI" id="CHEBI:57287"/>
        <dbReference type="ChEBI" id="CHEBI:77636"/>
        <dbReference type="ChEBI" id="CHEBI:235323"/>
        <dbReference type="EC" id="2.3.1.75"/>
    </reaction>
</comment>
<evidence type="ECO:0000256" key="1">
    <source>
        <dbReference type="ARBA" id="ARBA00004162"/>
    </source>
</evidence>
<evidence type="ECO:0000313" key="14">
    <source>
        <dbReference type="RefSeq" id="XP_008791832.2"/>
    </source>
</evidence>
<dbReference type="KEGG" id="pda:103708594"/>
<name>A0A8B7C4U5_PHODC</name>
<comment type="similarity">
    <text evidence="8">In the N-terminal section; belongs to the long-chain O-acyltransferase family.</text>
</comment>
<evidence type="ECO:0000256" key="5">
    <source>
        <dbReference type="ARBA" id="ARBA00022679"/>
    </source>
</evidence>
<keyword evidence="7" id="KW-0012">Acyltransferase</keyword>
<dbReference type="InterPro" id="IPR009721">
    <property type="entry name" value="O-acyltransferase_WSD1_C"/>
</dbReference>
<dbReference type="PANTHER" id="PTHR31650:SF34">
    <property type="entry name" value="O-ACYLTRANSFERASE WSD1-LIKE ISOFORM X1"/>
    <property type="match status" value="1"/>
</dbReference>
<dbReference type="GO" id="GO:0047196">
    <property type="term" value="F:long-chain-alcohol O-fatty-acyltransferase activity"/>
    <property type="evidence" value="ECO:0007669"/>
    <property type="project" value="UniProtKB-EC"/>
</dbReference>
<gene>
    <name evidence="14" type="primary">LOC103708594</name>
</gene>
<dbReference type="OrthoDB" id="619536at2759"/>
<dbReference type="PANTHER" id="PTHR31650">
    <property type="entry name" value="O-ACYLTRANSFERASE (WSD1-LIKE) FAMILY PROTEIN"/>
    <property type="match status" value="1"/>
</dbReference>
<comment type="catalytic activity">
    <reaction evidence="10">
        <text>an acyl-CoA + a 1,2-diacyl-sn-glycerol = a triacyl-sn-glycerol + CoA</text>
        <dbReference type="Rhea" id="RHEA:10868"/>
        <dbReference type="ChEBI" id="CHEBI:17815"/>
        <dbReference type="ChEBI" id="CHEBI:57287"/>
        <dbReference type="ChEBI" id="CHEBI:58342"/>
        <dbReference type="ChEBI" id="CHEBI:64615"/>
        <dbReference type="EC" id="2.3.1.20"/>
    </reaction>
</comment>
<proteinExistence type="inferred from homology"/>
<reference evidence="14" key="2">
    <citation type="submission" date="2025-08" db="UniProtKB">
        <authorList>
            <consortium name="RefSeq"/>
        </authorList>
    </citation>
    <scope>IDENTIFICATION</scope>
    <source>
        <tissue evidence="14">Young leaves</tissue>
    </source>
</reference>
<dbReference type="AlphaFoldDB" id="A0A8B7C4U5"/>
<comment type="pathway">
    <text evidence="3">Glycerolipid metabolism; triacylglycerol biosynthesis.</text>
</comment>
<evidence type="ECO:0000256" key="6">
    <source>
        <dbReference type="ARBA" id="ARBA00022824"/>
    </source>
</evidence>
<dbReference type="RefSeq" id="XP_008791832.2">
    <property type="nucleotide sequence ID" value="XM_008793610.3"/>
</dbReference>
<keyword evidence="6" id="KW-0256">Endoplasmic reticulum</keyword>
<feature type="domain" description="O-acyltransferase WSD1 C-terminal" evidence="12">
    <location>
        <begin position="319"/>
        <end position="464"/>
    </location>
</feature>
<evidence type="ECO:0000259" key="11">
    <source>
        <dbReference type="Pfam" id="PF03007"/>
    </source>
</evidence>
<sequence length="478" mass="53004">MLVVEGGEGEEAAYNEPVSPTGQYFNSSALSICILVVFESDVPIDDSPTMSTLENLFLPINPRFSSIMVKDENGVQQWKRVKVKLGDHVNVPTFPTGLESYDQCVQDYLSQIALEKLPQSRPLWDLHIIKYPTSNAEGTMVFKLHHALGDGFSLMGALFSCLHRADDPSLPLTFPTPRDKAMKKSLWGSICGVVPRVLSVCANTIRDVGWSLWKSTLAEDDTTPLRSGTPGLEFRPITISCVEFSLDDIRKIKAAVGGTVNDVISGIIFYGTQLYMQRVGEGQRRRAARVTAMVLLNTRIVSSYETVEKMTKTNAKSPWGNQFGFLHVSIPTSKNAEKADPLYFIRKARKIIKAKRSSFAVYLTGRLLEMLRKLKGPEAAALYIHTTLRKSSMTVSNLVGPIEQTIIAGHPVRSFHFMVVGVPQSLTITVISYMGKLKVAMGVEKGFIDSELLISSLKKSFERIFEAAIGQENLNRCF</sequence>
<dbReference type="GO" id="GO:0004144">
    <property type="term" value="F:diacylglycerol O-acyltransferase activity"/>
    <property type="evidence" value="ECO:0007669"/>
    <property type="project" value="UniProtKB-EC"/>
</dbReference>
<evidence type="ECO:0000256" key="10">
    <source>
        <dbReference type="ARBA" id="ARBA00048109"/>
    </source>
</evidence>
<dbReference type="Pfam" id="PF03007">
    <property type="entry name" value="WS_DGAT_cat"/>
    <property type="match status" value="1"/>
</dbReference>
<dbReference type="Pfam" id="PF06974">
    <property type="entry name" value="WS_DGAT_C"/>
    <property type="match status" value="1"/>
</dbReference>
<dbReference type="GO" id="GO:0005886">
    <property type="term" value="C:plasma membrane"/>
    <property type="evidence" value="ECO:0007669"/>
    <property type="project" value="UniProtKB-SubCell"/>
</dbReference>
<organism evidence="13 14">
    <name type="scientific">Phoenix dactylifera</name>
    <name type="common">Date palm</name>
    <dbReference type="NCBI Taxonomy" id="42345"/>
    <lineage>
        <taxon>Eukaryota</taxon>
        <taxon>Viridiplantae</taxon>
        <taxon>Streptophyta</taxon>
        <taxon>Embryophyta</taxon>
        <taxon>Tracheophyta</taxon>
        <taxon>Spermatophyta</taxon>
        <taxon>Magnoliopsida</taxon>
        <taxon>Liliopsida</taxon>
        <taxon>Arecaceae</taxon>
        <taxon>Coryphoideae</taxon>
        <taxon>Phoeniceae</taxon>
        <taxon>Phoenix</taxon>
    </lineage>
</organism>